<dbReference type="KEGG" id="pfaa:MM59RIKEN_26500"/>
<keyword evidence="10" id="KW-0456">Lyase</keyword>
<dbReference type="GO" id="GO:0006094">
    <property type="term" value="P:gluconeogenesis"/>
    <property type="evidence" value="ECO:0007669"/>
    <property type="project" value="UniProtKB-KW"/>
</dbReference>
<evidence type="ECO:0000256" key="5">
    <source>
        <dbReference type="ARBA" id="ARBA00022432"/>
    </source>
</evidence>
<evidence type="ECO:0000259" key="13">
    <source>
        <dbReference type="Pfam" id="PF03313"/>
    </source>
</evidence>
<proteinExistence type="inferred from homology"/>
<evidence type="ECO:0000256" key="9">
    <source>
        <dbReference type="ARBA" id="ARBA00023014"/>
    </source>
</evidence>
<comment type="pathway">
    <text evidence="2">Carbohydrate biosynthesis; gluconeogenesis.</text>
</comment>
<feature type="domain" description="Serine dehydratase-like alpha subunit" evidence="13">
    <location>
        <begin position="249"/>
        <end position="507"/>
    </location>
</feature>
<evidence type="ECO:0000256" key="7">
    <source>
        <dbReference type="ARBA" id="ARBA00022723"/>
    </source>
</evidence>
<dbReference type="InterPro" id="IPR005130">
    <property type="entry name" value="Ser_deHydtase-like_asu"/>
</dbReference>
<dbReference type="Gene3D" id="3.30.1330.90">
    <property type="entry name" value="D-3-phosphoglycerate dehydrogenase, domain 3"/>
    <property type="match status" value="1"/>
</dbReference>
<evidence type="ECO:0000256" key="11">
    <source>
        <dbReference type="ARBA" id="ARBA00041766"/>
    </source>
</evidence>
<keyword evidence="6" id="KW-0004">4Fe-4S</keyword>
<evidence type="ECO:0000259" key="14">
    <source>
        <dbReference type="Pfam" id="PF03315"/>
    </source>
</evidence>
<dbReference type="RefSeq" id="WP_213543477.1">
    <property type="nucleotide sequence ID" value="NZ_AP023420.1"/>
</dbReference>
<dbReference type="GO" id="GO:0051539">
    <property type="term" value="F:4 iron, 4 sulfur cluster binding"/>
    <property type="evidence" value="ECO:0007669"/>
    <property type="project" value="UniProtKB-KW"/>
</dbReference>
<evidence type="ECO:0000256" key="4">
    <source>
        <dbReference type="ARBA" id="ARBA00012093"/>
    </source>
</evidence>
<gene>
    <name evidence="15" type="ORF">MM59RIKEN_26500</name>
</gene>
<evidence type="ECO:0000256" key="12">
    <source>
        <dbReference type="ARBA" id="ARBA00049406"/>
    </source>
</evidence>
<evidence type="ECO:0000313" key="15">
    <source>
        <dbReference type="EMBL" id="BCK85331.1"/>
    </source>
</evidence>
<dbReference type="SUPFAM" id="SSF143548">
    <property type="entry name" value="Serine metabolism enzymes domain"/>
    <property type="match status" value="1"/>
</dbReference>
<protein>
    <recommendedName>
        <fullName evidence="4">L-serine ammonia-lyase</fullName>
        <ecNumber evidence="4">4.3.1.17</ecNumber>
    </recommendedName>
    <alternativeName>
        <fullName evidence="11">L-serine deaminase</fullName>
    </alternativeName>
</protein>
<comment type="similarity">
    <text evidence="3">Belongs to the iron-sulfur dependent L-serine dehydratase family.</text>
</comment>
<dbReference type="Pfam" id="PF03315">
    <property type="entry name" value="SDH_beta"/>
    <property type="match status" value="1"/>
</dbReference>
<keyword evidence="8" id="KW-0408">Iron</keyword>
<dbReference type="GO" id="GO:0003941">
    <property type="term" value="F:L-serine ammonia-lyase activity"/>
    <property type="evidence" value="ECO:0007669"/>
    <property type="project" value="UniProtKB-EC"/>
</dbReference>
<evidence type="ECO:0000256" key="1">
    <source>
        <dbReference type="ARBA" id="ARBA00001966"/>
    </source>
</evidence>
<name>A0A810QIQ8_9FIRM</name>
<evidence type="ECO:0000256" key="10">
    <source>
        <dbReference type="ARBA" id="ARBA00023239"/>
    </source>
</evidence>
<dbReference type="PANTHER" id="PTHR30182:SF1">
    <property type="entry name" value="L-SERINE DEHYDRATASE 1"/>
    <property type="match status" value="1"/>
</dbReference>
<dbReference type="Proteomes" id="UP000679848">
    <property type="component" value="Chromosome"/>
</dbReference>
<keyword evidence="7" id="KW-0479">Metal-binding</keyword>
<feature type="domain" description="Serine dehydratase beta chain" evidence="14">
    <location>
        <begin position="13"/>
        <end position="91"/>
    </location>
</feature>
<evidence type="ECO:0000256" key="8">
    <source>
        <dbReference type="ARBA" id="ARBA00023004"/>
    </source>
</evidence>
<dbReference type="InterPro" id="IPR005131">
    <property type="entry name" value="Ser_deHydtase_bsu"/>
</dbReference>
<dbReference type="Pfam" id="PF03313">
    <property type="entry name" value="SDH_alpha"/>
    <property type="match status" value="1"/>
</dbReference>
<dbReference type="InterPro" id="IPR029009">
    <property type="entry name" value="ASB_dom_sf"/>
</dbReference>
<keyword evidence="5" id="KW-0312">Gluconeogenesis</keyword>
<accession>A0A810QIQ8</accession>
<keyword evidence="9" id="KW-0411">Iron-sulfur</keyword>
<dbReference type="AlphaFoldDB" id="A0A810QIQ8"/>
<dbReference type="EC" id="4.3.1.17" evidence="4"/>
<dbReference type="GO" id="GO:0046872">
    <property type="term" value="F:metal ion binding"/>
    <property type="evidence" value="ECO:0007669"/>
    <property type="project" value="UniProtKB-KW"/>
</dbReference>
<dbReference type="PANTHER" id="PTHR30182">
    <property type="entry name" value="L-SERINE DEHYDRATASE"/>
    <property type="match status" value="1"/>
</dbReference>
<keyword evidence="16" id="KW-1185">Reference proteome</keyword>
<dbReference type="EMBL" id="AP023420">
    <property type="protein sequence ID" value="BCK85331.1"/>
    <property type="molecule type" value="Genomic_DNA"/>
</dbReference>
<reference evidence="15" key="1">
    <citation type="submission" date="2020-09" db="EMBL/GenBank/DDBJ databases">
        <title>New species isolated from human feces.</title>
        <authorList>
            <person name="Kitahara M."/>
            <person name="Shigeno Y."/>
            <person name="Shime M."/>
            <person name="Matsumoto Y."/>
            <person name="Nakamura S."/>
            <person name="Motooka D."/>
            <person name="Fukuoka S."/>
            <person name="Nishikawa H."/>
            <person name="Benno Y."/>
        </authorList>
    </citation>
    <scope>NUCLEOTIDE SEQUENCE</scope>
    <source>
        <strain evidence="15">MM59</strain>
    </source>
</reference>
<sequence>MNASIFNEVLGPIMIGPSSSHTAGPARIGKMGWQLLGEPVKKIVIRFDPAGSFAACYNSQGSDFGFVGGLLGIDPSDDRMRSALEIATQQGVQVSFLKEPLKEVVHPNQAEITLTGEHGRVVEFTAISTGGGMFEVVSYQGFSVSLKGDSYDLLLIGGAGLHGEVQACVQALQTCELTEGSSKSGKQVLVQLKLDREPLPELIRRLQALPTLGELVELGPVLPVVKRRDAQVPFCTAEEAAAYAGEHHLRPWELACIYEEAISGKSREEVFALMDHILEIMRDSAVRGVAGGYPQRGFLPPQTCKVAQNMKQPGAKVFDMGLLTKASLWAAATMEYDICMGRCVAAPTGGSCGVLPAAIISIGEDLGLSKEKVREGMLVAGLVGVFIDHGATFAAEICGCQAENGSASAMAAAGLVQLLDGSADEAFAAGSLALENILGLICDPVAGVGNIPCVSRNSMATVNAVLSANLVLSGFDPYIPLDQAISAMASVGRLMAEEHRCTGRGGLCTTTAGQCAEQYWQQCCAKT</sequence>
<dbReference type="InterPro" id="IPR051318">
    <property type="entry name" value="Fe-S_L-Ser"/>
</dbReference>
<comment type="catalytic activity">
    <reaction evidence="12">
        <text>L-serine = pyruvate + NH4(+)</text>
        <dbReference type="Rhea" id="RHEA:19169"/>
        <dbReference type="ChEBI" id="CHEBI:15361"/>
        <dbReference type="ChEBI" id="CHEBI:28938"/>
        <dbReference type="ChEBI" id="CHEBI:33384"/>
        <dbReference type="EC" id="4.3.1.17"/>
    </reaction>
</comment>
<evidence type="ECO:0000256" key="3">
    <source>
        <dbReference type="ARBA" id="ARBA00008636"/>
    </source>
</evidence>
<evidence type="ECO:0000256" key="6">
    <source>
        <dbReference type="ARBA" id="ARBA00022485"/>
    </source>
</evidence>
<organism evidence="15 16">
    <name type="scientific">Pusillibacter faecalis</name>
    <dbReference type="NCBI Taxonomy" id="2714358"/>
    <lineage>
        <taxon>Bacteria</taxon>
        <taxon>Bacillati</taxon>
        <taxon>Bacillota</taxon>
        <taxon>Clostridia</taxon>
        <taxon>Eubacteriales</taxon>
        <taxon>Oscillospiraceae</taxon>
        <taxon>Pusillibacter</taxon>
    </lineage>
</organism>
<evidence type="ECO:0000313" key="16">
    <source>
        <dbReference type="Proteomes" id="UP000679848"/>
    </source>
</evidence>
<evidence type="ECO:0000256" key="2">
    <source>
        <dbReference type="ARBA" id="ARBA00004742"/>
    </source>
</evidence>
<comment type="cofactor">
    <cofactor evidence="1">
        <name>[4Fe-4S] cluster</name>
        <dbReference type="ChEBI" id="CHEBI:49883"/>
    </cofactor>
</comment>